<dbReference type="SMART" id="SM01119">
    <property type="entry name" value="D-ser_dehydrat"/>
    <property type="match status" value="1"/>
</dbReference>
<dbReference type="Gene3D" id="3.20.20.10">
    <property type="entry name" value="Alanine racemase"/>
    <property type="match status" value="1"/>
</dbReference>
<dbReference type="Pfam" id="PF01168">
    <property type="entry name" value="Ala_racemase_N"/>
    <property type="match status" value="1"/>
</dbReference>
<evidence type="ECO:0000259" key="3">
    <source>
        <dbReference type="SMART" id="SM01119"/>
    </source>
</evidence>
<dbReference type="CDD" id="cd06818">
    <property type="entry name" value="PLPDE_III_cryptic_DSD"/>
    <property type="match status" value="1"/>
</dbReference>
<comment type="similarity">
    <text evidence="1">Belongs to the DSD1 family.</text>
</comment>
<evidence type="ECO:0000313" key="4">
    <source>
        <dbReference type="EMBL" id="NAW12528.1"/>
    </source>
</evidence>
<evidence type="ECO:0000256" key="1">
    <source>
        <dbReference type="ARBA" id="ARBA00005323"/>
    </source>
</evidence>
<dbReference type="Pfam" id="PF14031">
    <property type="entry name" value="D-ser_dehydrat"/>
    <property type="match status" value="1"/>
</dbReference>
<dbReference type="Gene3D" id="2.40.37.20">
    <property type="entry name" value="D-serine dehydratase-like domain"/>
    <property type="match status" value="1"/>
</dbReference>
<reference evidence="4 5" key="1">
    <citation type="submission" date="2019-12" db="EMBL/GenBank/DDBJ databases">
        <title>Draft genome sequencing of Halomonas icarensis D1-1.</title>
        <authorList>
            <person name="Pandiyan K."/>
            <person name="Kushwaha P."/>
            <person name="Gowdham M."/>
            <person name="Chakdar H."/>
            <person name="Singh A."/>
            <person name="Kumar M."/>
            <person name="Saxena A.K."/>
        </authorList>
    </citation>
    <scope>NUCLEOTIDE SEQUENCE [LARGE SCALE GENOMIC DNA]</scope>
    <source>
        <strain evidence="4 5">D1-1</strain>
    </source>
</reference>
<feature type="domain" description="D-serine dehydratase-like" evidence="3">
    <location>
        <begin position="289"/>
        <end position="397"/>
    </location>
</feature>
<dbReference type="SUPFAM" id="SSF51419">
    <property type="entry name" value="PLP-binding barrel"/>
    <property type="match status" value="1"/>
</dbReference>
<dbReference type="EMBL" id="WUTS01000001">
    <property type="protein sequence ID" value="NAW12528.1"/>
    <property type="molecule type" value="Genomic_DNA"/>
</dbReference>
<keyword evidence="5" id="KW-1185">Reference proteome</keyword>
<dbReference type="AlphaFoldDB" id="A0A7X5AMC3"/>
<proteinExistence type="inferred from homology"/>
<dbReference type="Proteomes" id="UP000448235">
    <property type="component" value="Unassembled WGS sequence"/>
</dbReference>
<comment type="caution">
    <text evidence="4">The sequence shown here is derived from an EMBL/GenBank/DDBJ whole genome shotgun (WGS) entry which is preliminary data.</text>
</comment>
<keyword evidence="2" id="KW-0456">Lyase</keyword>
<dbReference type="InterPro" id="IPR001608">
    <property type="entry name" value="Ala_racemase_N"/>
</dbReference>
<dbReference type="PANTHER" id="PTHR28004:SF8">
    <property type="entry name" value="D-SERINE DEAMINASE"/>
    <property type="match status" value="1"/>
</dbReference>
<evidence type="ECO:0000313" key="5">
    <source>
        <dbReference type="Proteomes" id="UP000448235"/>
    </source>
</evidence>
<dbReference type="InterPro" id="IPR042208">
    <property type="entry name" value="D-ser_dehydrat-like_sf"/>
</dbReference>
<organism evidence="4 5">
    <name type="scientific">Halomonas icarae</name>
    <dbReference type="NCBI Taxonomy" id="2691040"/>
    <lineage>
        <taxon>Bacteria</taxon>
        <taxon>Pseudomonadati</taxon>
        <taxon>Pseudomonadota</taxon>
        <taxon>Gammaproteobacteria</taxon>
        <taxon>Oceanospirillales</taxon>
        <taxon>Halomonadaceae</taxon>
        <taxon>Halomonas</taxon>
    </lineage>
</organism>
<dbReference type="InterPro" id="IPR026956">
    <property type="entry name" value="D-ser_dehydrat-like_dom"/>
</dbReference>
<gene>
    <name evidence="4" type="ORF">GRB80_06685</name>
</gene>
<name>A0A7X5AMC3_9GAMM</name>
<dbReference type="InterPro" id="IPR051466">
    <property type="entry name" value="D-amino_acid_metab_enzyme"/>
</dbReference>
<accession>A0A7X5AMC3</accession>
<protein>
    <submittedName>
        <fullName evidence="4">Amino acid deaminase</fullName>
    </submittedName>
</protein>
<dbReference type="PANTHER" id="PTHR28004">
    <property type="entry name" value="ZGC:162816-RELATED"/>
    <property type="match status" value="1"/>
</dbReference>
<dbReference type="RefSeq" id="WP_161422984.1">
    <property type="nucleotide sequence ID" value="NZ_JARWMY010000010.1"/>
</dbReference>
<sequence length="410" mass="44081">MSEVGLHCDKGRVETSSALLTGVSLPAAVIHEAPLAHNLIWMQRFAEAHGARLAPHGKTTMSPTLFRRQLETGAWGITLATAPQCRAAFAHGVTRLLMANQLVGEANMAMVAGLIQAGAEFYCVVDSSDNVGQLGRFFADRGLHLNVLIELGVPGGRCGCRTTAQVEALVAAIAEQPALRLVGIEGYEGLIAGGDEVAAVRAYGERLVETVKVLHGSGVLASEAPIVTAAGSRWFDLIAQAFDEAELREHYTPVLRPGCYVVHDHRLYADAMAEVKARDPHLQGELQPALEVFAHVQSLPEPGLAIVGLGKRDIGHEPDMPLPLRHYPRDTLATMDGAVTAPSSWRATHIMDQHLFLEIPHDSEMGSAELAVGDVIAFGTSHPCLTFDKWRHLLLVDETLTVTESVATCF</sequence>
<dbReference type="GO" id="GO:0016829">
    <property type="term" value="F:lyase activity"/>
    <property type="evidence" value="ECO:0007669"/>
    <property type="project" value="UniProtKB-KW"/>
</dbReference>
<evidence type="ECO:0000256" key="2">
    <source>
        <dbReference type="ARBA" id="ARBA00023239"/>
    </source>
</evidence>
<dbReference type="InterPro" id="IPR029066">
    <property type="entry name" value="PLP-binding_barrel"/>
</dbReference>